<dbReference type="Proteomes" id="UP001295684">
    <property type="component" value="Unassembled WGS sequence"/>
</dbReference>
<keyword evidence="2" id="KW-1185">Reference proteome</keyword>
<reference evidence="1" key="1">
    <citation type="submission" date="2023-07" db="EMBL/GenBank/DDBJ databases">
        <authorList>
            <consortium name="AG Swart"/>
            <person name="Singh M."/>
            <person name="Singh A."/>
            <person name="Seah K."/>
            <person name="Emmerich C."/>
        </authorList>
    </citation>
    <scope>NUCLEOTIDE SEQUENCE</scope>
    <source>
        <strain evidence="1">DP1</strain>
    </source>
</reference>
<proteinExistence type="predicted"/>
<accession>A0AAD1Y8U9</accession>
<protein>
    <submittedName>
        <fullName evidence="1">Uncharacterized protein</fullName>
    </submittedName>
</protein>
<evidence type="ECO:0000313" key="2">
    <source>
        <dbReference type="Proteomes" id="UP001295684"/>
    </source>
</evidence>
<name>A0AAD1Y8U9_EUPCR</name>
<dbReference type="AlphaFoldDB" id="A0AAD1Y8U9"/>
<gene>
    <name evidence="1" type="ORF">ECRASSUSDP1_LOCUS28943</name>
</gene>
<comment type="caution">
    <text evidence="1">The sequence shown here is derived from an EMBL/GenBank/DDBJ whole genome shotgun (WGS) entry which is preliminary data.</text>
</comment>
<dbReference type="EMBL" id="CAMPGE010029830">
    <property type="protein sequence ID" value="CAI2387313.1"/>
    <property type="molecule type" value="Genomic_DNA"/>
</dbReference>
<evidence type="ECO:0000313" key="1">
    <source>
        <dbReference type="EMBL" id="CAI2387313.1"/>
    </source>
</evidence>
<organism evidence="1 2">
    <name type="scientific">Euplotes crassus</name>
    <dbReference type="NCBI Taxonomy" id="5936"/>
    <lineage>
        <taxon>Eukaryota</taxon>
        <taxon>Sar</taxon>
        <taxon>Alveolata</taxon>
        <taxon>Ciliophora</taxon>
        <taxon>Intramacronucleata</taxon>
        <taxon>Spirotrichea</taxon>
        <taxon>Hypotrichia</taxon>
        <taxon>Euplotida</taxon>
        <taxon>Euplotidae</taxon>
        <taxon>Moneuplotes</taxon>
    </lineage>
</organism>
<sequence length="110" mass="12419">MVASLMASKLCHNFDILRYLSQCRLLNKLSHILESLPHSVKFIPRIGLVHCVIAEFGMGQNIISVIFKRLERPVCCIISESVHHGVLFSWCAGGRPAVCDLQKFIHTYPD</sequence>